<keyword evidence="6" id="KW-0862">Zinc</keyword>
<feature type="binding site" evidence="6">
    <location>
        <position position="139"/>
    </location>
    <ligand>
        <name>Zn(2+)</name>
        <dbReference type="ChEBI" id="CHEBI:29105"/>
        <label>2</label>
    </ligand>
</feature>
<dbReference type="PANTHER" id="PTHR15032">
    <property type="entry name" value="N-ACYL-PHOSPHATIDYLETHANOLAMINE-HYDROLYZING PHOSPHOLIPASE D"/>
    <property type="match status" value="1"/>
</dbReference>
<keyword evidence="6" id="KW-0479">Metal-binding</keyword>
<keyword evidence="3" id="KW-1208">Phospholipid metabolism</keyword>
<keyword evidence="3" id="KW-0443">Lipid metabolism</keyword>
<dbReference type="EC" id="3.1.4.54" evidence="2"/>
<dbReference type="GO" id="GO:0005737">
    <property type="term" value="C:cytoplasm"/>
    <property type="evidence" value="ECO:0007669"/>
    <property type="project" value="TreeGrafter"/>
</dbReference>
<feature type="domain" description="Metallo-beta-lactamase" evidence="7">
    <location>
        <begin position="93"/>
        <end position="296"/>
    </location>
</feature>
<evidence type="ECO:0000256" key="5">
    <source>
        <dbReference type="PIRSR" id="PIRSR038896-50"/>
    </source>
</evidence>
<dbReference type="PIRSF" id="PIRSF038896">
    <property type="entry name" value="NAPE-PLD"/>
    <property type="match status" value="1"/>
</dbReference>
<evidence type="ECO:0000313" key="10">
    <source>
        <dbReference type="WBParaSite" id="HDID_0000282401-mRNA-1"/>
    </source>
</evidence>
<accession>A0A0R3SDP5</accession>
<name>A0A0R3SDP5_HYMDI</name>
<reference evidence="8 9" key="2">
    <citation type="submission" date="2018-11" db="EMBL/GenBank/DDBJ databases">
        <authorList>
            <consortium name="Pathogen Informatics"/>
        </authorList>
    </citation>
    <scope>NUCLEOTIDE SEQUENCE [LARGE SCALE GENOMIC DNA]</scope>
</reference>
<dbReference type="GO" id="GO:0070290">
    <property type="term" value="F:N-acylphosphatidylethanolamine-specific phospholipase D activity"/>
    <property type="evidence" value="ECO:0007669"/>
    <property type="project" value="UniProtKB-EC"/>
</dbReference>
<evidence type="ECO:0000256" key="6">
    <source>
        <dbReference type="PIRSR" id="PIRSR038896-51"/>
    </source>
</evidence>
<dbReference type="InterPro" id="IPR036866">
    <property type="entry name" value="RibonucZ/Hydroxyglut_hydro"/>
</dbReference>
<dbReference type="OrthoDB" id="332863at2759"/>
<dbReference type="EMBL" id="UYSG01000747">
    <property type="protein sequence ID" value="VDL22570.1"/>
    <property type="molecule type" value="Genomic_DNA"/>
</dbReference>
<dbReference type="PANTHER" id="PTHR15032:SF4">
    <property type="entry name" value="N-ACYL-PHOSPHATIDYLETHANOLAMINE-HYDROLYZING PHOSPHOLIPASE D"/>
    <property type="match status" value="1"/>
</dbReference>
<dbReference type="AlphaFoldDB" id="A0A0R3SDP5"/>
<dbReference type="Gene3D" id="3.60.15.10">
    <property type="entry name" value="Ribonuclease Z/Hydroxyacylglutathione hydrolase-like"/>
    <property type="match status" value="1"/>
</dbReference>
<feature type="binding site" evidence="5">
    <location>
        <position position="138"/>
    </location>
    <ligand>
        <name>an N-acyl-1,2-diacyl-sn-glycero-3-phosphoethanolamine</name>
        <dbReference type="ChEBI" id="CHEBI:62537"/>
    </ligand>
</feature>
<dbReference type="InterPro" id="IPR001279">
    <property type="entry name" value="Metallo-B-lactamas"/>
</dbReference>
<feature type="binding site" evidence="6">
    <location>
        <position position="135"/>
    </location>
    <ligand>
        <name>Zn(2+)</name>
        <dbReference type="ChEBI" id="CHEBI:29105"/>
        <label>1</label>
    </ligand>
</feature>
<feature type="binding site" evidence="6">
    <location>
        <position position="137"/>
    </location>
    <ligand>
        <name>Zn(2+)</name>
        <dbReference type="ChEBI" id="CHEBI:29105"/>
        <label>1</label>
    </ligand>
</feature>
<evidence type="ECO:0000256" key="3">
    <source>
        <dbReference type="ARBA" id="ARBA00022668"/>
    </source>
</evidence>
<keyword evidence="3" id="KW-0595">Phospholipid degradation</keyword>
<evidence type="ECO:0000256" key="4">
    <source>
        <dbReference type="ARBA" id="ARBA00048025"/>
    </source>
</evidence>
<evidence type="ECO:0000313" key="9">
    <source>
        <dbReference type="Proteomes" id="UP000274504"/>
    </source>
</evidence>
<dbReference type="GO" id="GO:0009395">
    <property type="term" value="P:phospholipid catabolic process"/>
    <property type="evidence" value="ECO:0007669"/>
    <property type="project" value="UniProtKB-KW"/>
</dbReference>
<evidence type="ECO:0000259" key="7">
    <source>
        <dbReference type="Pfam" id="PF12706"/>
    </source>
</evidence>
<gene>
    <name evidence="8" type="ORF">HDID_LOCUS2822</name>
</gene>
<feature type="binding site" evidence="6">
    <location>
        <position position="140"/>
    </location>
    <ligand>
        <name>Zn(2+)</name>
        <dbReference type="ChEBI" id="CHEBI:29105"/>
        <label>2</label>
    </ligand>
</feature>
<evidence type="ECO:0000313" key="8">
    <source>
        <dbReference type="EMBL" id="VDL22570.1"/>
    </source>
</evidence>
<evidence type="ECO:0000256" key="2">
    <source>
        <dbReference type="ARBA" id="ARBA00012279"/>
    </source>
</evidence>
<feature type="binding site" evidence="5">
    <location>
        <position position="273"/>
    </location>
    <ligand>
        <name>an N-acyl-1,2-diacyl-sn-glycero-3-phosphoethanolamine</name>
        <dbReference type="ChEBI" id="CHEBI:62537"/>
    </ligand>
</feature>
<comment type="similarity">
    <text evidence="1">Belongs to the NAPE-PLD family.</text>
</comment>
<feature type="binding site" evidence="6">
    <location>
        <position position="205"/>
    </location>
    <ligand>
        <name>Zn(2+)</name>
        <dbReference type="ChEBI" id="CHEBI:29105"/>
        <label>1</label>
    </ligand>
</feature>
<evidence type="ECO:0000256" key="1">
    <source>
        <dbReference type="ARBA" id="ARBA00010127"/>
    </source>
</evidence>
<dbReference type="WBParaSite" id="HDID_0000282401-mRNA-1">
    <property type="protein sequence ID" value="HDID_0000282401-mRNA-1"/>
    <property type="gene ID" value="HDID_0000282401"/>
</dbReference>
<comment type="cofactor">
    <cofactor evidence="6">
        <name>Zn(2+)</name>
        <dbReference type="ChEBI" id="CHEBI:29105"/>
    </cofactor>
    <text evidence="6">Binds 2 zinc divalent cations per subunit.</text>
</comment>
<feature type="binding site" evidence="6">
    <location>
        <position position="236"/>
    </location>
    <ligand>
        <name>Zn(2+)</name>
        <dbReference type="ChEBI" id="CHEBI:29105"/>
        <label>1</label>
    </ligand>
</feature>
<comment type="catalytic activity">
    <reaction evidence="4">
        <text>N-(5Z,8Z,11Z,14Z-eicosatetraenoyl)-1,2-di-(9Z-octadecenoyl)-sn-glycero-3-phosphoethanolamine + H2O = N-(5Z,8Z,11Z,14Z-eicosatetraenoyl)-ethanolamine + 1,2-di-(9Z-octadecenoyl)-sn-glycero-3-phosphate + H(+)</text>
        <dbReference type="Rhea" id="RHEA:45528"/>
        <dbReference type="ChEBI" id="CHEBI:2700"/>
        <dbReference type="ChEBI" id="CHEBI:15377"/>
        <dbReference type="ChEBI" id="CHEBI:15378"/>
        <dbReference type="ChEBI" id="CHEBI:74546"/>
        <dbReference type="ChEBI" id="CHEBI:85277"/>
    </reaction>
    <physiologicalReaction direction="left-to-right" evidence="4">
        <dbReference type="Rhea" id="RHEA:45529"/>
    </physiologicalReaction>
</comment>
<dbReference type="Proteomes" id="UP000274504">
    <property type="component" value="Unassembled WGS sequence"/>
</dbReference>
<organism evidence="10">
    <name type="scientific">Hymenolepis diminuta</name>
    <name type="common">Rat tapeworm</name>
    <dbReference type="NCBI Taxonomy" id="6216"/>
    <lineage>
        <taxon>Eukaryota</taxon>
        <taxon>Metazoa</taxon>
        <taxon>Spiralia</taxon>
        <taxon>Lophotrochozoa</taxon>
        <taxon>Platyhelminthes</taxon>
        <taxon>Cestoda</taxon>
        <taxon>Eucestoda</taxon>
        <taxon>Cyclophyllidea</taxon>
        <taxon>Hymenolepididae</taxon>
        <taxon>Hymenolepis</taxon>
    </lineage>
</organism>
<dbReference type="SUPFAM" id="SSF56281">
    <property type="entry name" value="Metallo-hydrolase/oxidoreductase"/>
    <property type="match status" value="1"/>
</dbReference>
<proteinExistence type="inferred from homology"/>
<reference evidence="10" key="1">
    <citation type="submission" date="2017-02" db="UniProtKB">
        <authorList>
            <consortium name="WormBaseParasite"/>
        </authorList>
    </citation>
    <scope>IDENTIFICATION</scope>
</reference>
<feature type="binding site" evidence="6">
    <location>
        <position position="236"/>
    </location>
    <ligand>
        <name>Zn(2+)</name>
        <dbReference type="ChEBI" id="CHEBI:29105"/>
        <label>2</label>
    </ligand>
</feature>
<protein>
    <recommendedName>
        <fullName evidence="2">N-acetylphosphatidylethanolamine-hydrolyzing phospholipase D</fullName>
        <ecNumber evidence="2">3.1.4.54</ecNumber>
    </recommendedName>
</protein>
<dbReference type="Pfam" id="PF12706">
    <property type="entry name" value="Lactamase_B_2"/>
    <property type="match status" value="1"/>
</dbReference>
<sequence>QRVETALTQVKRTTAGRFVNPWSTWEDIGIKKALIMGFTRGEPDCSPDPRDPQLSFNLPIHQPKFTSLGLEKSGVRMTWLGHSSVLFLIDGVRVLTDPVFSDRCSASSFFGPLRYRPPPCKIDDLPYIDAVVISHNHYDHLDVNSVRELDKRFPNLYWFVPSGIRDFILATVSQANKDRVQDFLWWEEKPIGDTGVKAVFTPTQHWSTRNFFDRFTTLWGSWALIGPNHRVWFGGDTGYCSVFKEIGHHLGPFDVAAIPIGAYEPRAVLRAQHVNPTEAVQIHKEIKAKYSIAIHWGTFPLSKESYMAPKNDLIKAIKEADLTEADFRTIFLGQSFCYQRDKNDLGFVE</sequence>
<dbReference type="InterPro" id="IPR024884">
    <property type="entry name" value="NAPE-PLD"/>
</dbReference>
<keyword evidence="3" id="KW-0442">Lipid degradation</keyword>
<feature type="binding site" evidence="6">
    <location>
        <position position="295"/>
    </location>
    <ligand>
        <name>Zn(2+)</name>
        <dbReference type="ChEBI" id="CHEBI:29105"/>
        <label>2</label>
    </ligand>
</feature>
<dbReference type="GO" id="GO:0008270">
    <property type="term" value="F:zinc ion binding"/>
    <property type="evidence" value="ECO:0007669"/>
    <property type="project" value="InterPro"/>
</dbReference>